<proteinExistence type="predicted"/>
<keyword evidence="2" id="KW-0732">Signal</keyword>
<comment type="caution">
    <text evidence="4">The sequence shown here is derived from an EMBL/GenBank/DDBJ whole genome shotgun (WGS) entry which is preliminary data.</text>
</comment>
<evidence type="ECO:0000313" key="4">
    <source>
        <dbReference type="EMBL" id="KAK3274991.1"/>
    </source>
</evidence>
<gene>
    <name evidence="4" type="ORF">CYMTET_16858</name>
</gene>
<feature type="domain" description="EF-hand" evidence="3">
    <location>
        <begin position="33"/>
        <end position="68"/>
    </location>
</feature>
<dbReference type="PROSITE" id="PS50222">
    <property type="entry name" value="EF_HAND_2"/>
    <property type="match status" value="1"/>
</dbReference>
<feature type="compositionally biased region" description="Acidic residues" evidence="1">
    <location>
        <begin position="106"/>
        <end position="148"/>
    </location>
</feature>
<evidence type="ECO:0000313" key="5">
    <source>
        <dbReference type="Proteomes" id="UP001190700"/>
    </source>
</evidence>
<dbReference type="Proteomes" id="UP001190700">
    <property type="component" value="Unassembled WGS sequence"/>
</dbReference>
<feature type="region of interest" description="Disordered" evidence="1">
    <location>
        <begin position="106"/>
        <end position="161"/>
    </location>
</feature>
<evidence type="ECO:0000256" key="2">
    <source>
        <dbReference type="SAM" id="SignalP"/>
    </source>
</evidence>
<dbReference type="SUPFAM" id="SSF51126">
    <property type="entry name" value="Pectin lyase-like"/>
    <property type="match status" value="1"/>
</dbReference>
<dbReference type="EMBL" id="LGRX02007452">
    <property type="protein sequence ID" value="KAK3274991.1"/>
    <property type="molecule type" value="Genomic_DNA"/>
</dbReference>
<feature type="compositionally biased region" description="Low complexity" evidence="1">
    <location>
        <begin position="149"/>
        <end position="159"/>
    </location>
</feature>
<dbReference type="InterPro" id="IPR011050">
    <property type="entry name" value="Pectin_lyase_fold/virulence"/>
</dbReference>
<keyword evidence="5" id="KW-1185">Reference proteome</keyword>
<accession>A0AAE0GBC9</accession>
<dbReference type="GO" id="GO:0005509">
    <property type="term" value="F:calcium ion binding"/>
    <property type="evidence" value="ECO:0007669"/>
    <property type="project" value="InterPro"/>
</dbReference>
<evidence type="ECO:0000256" key="1">
    <source>
        <dbReference type="SAM" id="MobiDB-lite"/>
    </source>
</evidence>
<dbReference type="InterPro" id="IPR002048">
    <property type="entry name" value="EF_hand_dom"/>
</dbReference>
<dbReference type="AlphaFoldDB" id="A0AAE0GBC9"/>
<organism evidence="4 5">
    <name type="scientific">Cymbomonas tetramitiformis</name>
    <dbReference type="NCBI Taxonomy" id="36881"/>
    <lineage>
        <taxon>Eukaryota</taxon>
        <taxon>Viridiplantae</taxon>
        <taxon>Chlorophyta</taxon>
        <taxon>Pyramimonadophyceae</taxon>
        <taxon>Pyramimonadales</taxon>
        <taxon>Pyramimonadaceae</taxon>
        <taxon>Cymbomonas</taxon>
    </lineage>
</organism>
<protein>
    <recommendedName>
        <fullName evidence="3">EF-hand domain-containing protein</fullName>
    </recommendedName>
</protein>
<name>A0AAE0GBC9_9CHLO</name>
<feature type="signal peptide" evidence="2">
    <location>
        <begin position="1"/>
        <end position="16"/>
    </location>
</feature>
<sequence length="527" mass="56278">MLRVLLFSFILFTVKALPSPTYSSVRFSPLHAQRKRQAQEAFLLADMDKDACLNLDEFMAHFFKTQSLFEVGARKQLVSEYSAGDYYSNYEEDSLTQGQRSLLYLDEEYDGGGDGGGESEYDGGGDSGGGEEYDGGGDGGGEEYEEYGEYNSSEESGSDPSCMSITVETFSGIYPDEISWYIHDHDCKGESYTDSSNIYHTSCCVATPFIVTCEDSYGDGWNAAYLSIQGAYVCQDFTSGFSHTAEVALDFAAPPPMCLCAPPSPPTTPCVAVTGGVAVIEVPSYSREQFIQALEDETVATIVLRTDVRLDIFTPVNISRSLNVLGECGDGLCVIDGNQQGPLLIIDGRVNKDHLDEQLDMTLSGLLLTNFMGSESSGGVVYTFYAGNINISNCNISYNSAMLGGVVYAENSGDIAIVGSHMLQNSAQSGGVVYAGNCGNITITSSNMVNNTAEEYVYSSAEEYRTSGGGVVFSFESNDIAITGCSMLGNTAQGDGGVAFARSSRNITIAGCSMLGNTAKVEGSFPS</sequence>
<evidence type="ECO:0000259" key="3">
    <source>
        <dbReference type="PROSITE" id="PS50222"/>
    </source>
</evidence>
<feature type="chain" id="PRO_5042090181" description="EF-hand domain-containing protein" evidence="2">
    <location>
        <begin position="17"/>
        <end position="527"/>
    </location>
</feature>
<reference evidence="4 5" key="1">
    <citation type="journal article" date="2015" name="Genome Biol. Evol.">
        <title>Comparative Genomics of a Bacterivorous Green Alga Reveals Evolutionary Causalities and Consequences of Phago-Mixotrophic Mode of Nutrition.</title>
        <authorList>
            <person name="Burns J.A."/>
            <person name="Paasch A."/>
            <person name="Narechania A."/>
            <person name="Kim E."/>
        </authorList>
    </citation>
    <scope>NUCLEOTIDE SEQUENCE [LARGE SCALE GENOMIC DNA]</scope>
    <source>
        <strain evidence="4 5">PLY_AMNH</strain>
    </source>
</reference>